<dbReference type="RefSeq" id="WP_073356922.1">
    <property type="nucleotide sequence ID" value="NZ_FQUZ01000034.1"/>
</dbReference>
<keyword evidence="1 4" id="KW-0489">Methyltransferase</keyword>
<dbReference type="Pfam" id="PF08241">
    <property type="entry name" value="Methyltransf_11"/>
    <property type="match status" value="1"/>
</dbReference>
<reference evidence="4 5" key="1">
    <citation type="submission" date="2016-11" db="EMBL/GenBank/DDBJ databases">
        <authorList>
            <person name="Jaros S."/>
            <person name="Januszkiewicz K."/>
            <person name="Wedrychowicz H."/>
        </authorList>
    </citation>
    <scope>NUCLEOTIDE SEQUENCE [LARGE SCALE GENOMIC DNA]</scope>
    <source>
        <strain evidence="4 5">DSM 16112</strain>
    </source>
</reference>
<proteinExistence type="predicted"/>
<evidence type="ECO:0000256" key="2">
    <source>
        <dbReference type="ARBA" id="ARBA00022679"/>
    </source>
</evidence>
<dbReference type="PANTHER" id="PTHR13090">
    <property type="entry name" value="ARGININE-HYDROXYLASE NDUFAF5, MITOCHONDRIAL"/>
    <property type="match status" value="1"/>
</dbReference>
<dbReference type="EMBL" id="FQUZ01000034">
    <property type="protein sequence ID" value="SHF67590.1"/>
    <property type="molecule type" value="Genomic_DNA"/>
</dbReference>
<evidence type="ECO:0000313" key="4">
    <source>
        <dbReference type="EMBL" id="SHF67590.1"/>
    </source>
</evidence>
<dbReference type="PANTHER" id="PTHR13090:SF1">
    <property type="entry name" value="ARGININE-HYDROXYLASE NDUFAF5, MITOCHONDRIAL"/>
    <property type="match status" value="1"/>
</dbReference>
<dbReference type="InterPro" id="IPR013216">
    <property type="entry name" value="Methyltransf_11"/>
</dbReference>
<dbReference type="OrthoDB" id="9760689at2"/>
<dbReference type="Gene3D" id="3.40.50.150">
    <property type="entry name" value="Vaccinia Virus protein VP39"/>
    <property type="match status" value="1"/>
</dbReference>
<dbReference type="SUPFAM" id="SSF53335">
    <property type="entry name" value="S-adenosyl-L-methionine-dependent methyltransferases"/>
    <property type="match status" value="1"/>
</dbReference>
<keyword evidence="5" id="KW-1185">Reference proteome</keyword>
<feature type="domain" description="Methyltransferase type 11" evidence="3">
    <location>
        <begin position="57"/>
        <end position="150"/>
    </location>
</feature>
<protein>
    <submittedName>
        <fullName evidence="4">Malonyl-CoA O-methyltransferase</fullName>
    </submittedName>
</protein>
<dbReference type="STRING" id="1122156.SAMN02745117_02410"/>
<evidence type="ECO:0000256" key="1">
    <source>
        <dbReference type="ARBA" id="ARBA00022603"/>
    </source>
</evidence>
<dbReference type="InterPro" id="IPR050602">
    <property type="entry name" value="Malonyl-ACP_OMT"/>
</dbReference>
<organism evidence="4 5">
    <name type="scientific">Lampropedia hyalina DSM 16112</name>
    <dbReference type="NCBI Taxonomy" id="1122156"/>
    <lineage>
        <taxon>Bacteria</taxon>
        <taxon>Pseudomonadati</taxon>
        <taxon>Pseudomonadota</taxon>
        <taxon>Betaproteobacteria</taxon>
        <taxon>Burkholderiales</taxon>
        <taxon>Comamonadaceae</taxon>
        <taxon>Lampropedia</taxon>
    </lineage>
</organism>
<keyword evidence="2 4" id="KW-0808">Transferase</keyword>
<name>A0A1M5DKW7_9BURK</name>
<dbReference type="GO" id="GO:0032259">
    <property type="term" value="P:methylation"/>
    <property type="evidence" value="ECO:0007669"/>
    <property type="project" value="UniProtKB-KW"/>
</dbReference>
<accession>A0A1M5DKW7</accession>
<dbReference type="AlphaFoldDB" id="A0A1M5DKW7"/>
<dbReference type="InterPro" id="IPR029063">
    <property type="entry name" value="SAM-dependent_MTases_sf"/>
</dbReference>
<dbReference type="GO" id="GO:0008757">
    <property type="term" value="F:S-adenosylmethionine-dependent methyltransferase activity"/>
    <property type="evidence" value="ECO:0007669"/>
    <property type="project" value="InterPro"/>
</dbReference>
<gene>
    <name evidence="4" type="ORF">SAMN02745117_02410</name>
</gene>
<sequence length="293" mass="33778">MHTAPPTIDPVATARWQRVSPASSPWLHEEVGQRMQERLQWIVRNPQLWCDWEPVRGGAQTHELVAQRYPKAQCHIVERDPGHQQAARSRWQPSGWSQWLRRHPGVQFDLPAPRSLDMLWSNMGLHLEADPQQLLQTWASLVKPEGFVMFSCLGPDTVQQLRDLYAAQGWPPAGHQFTDMHDLGDMLVQHGFAEPVMDMERIHLQYADPARLWQELRELGRNFHPQRFAGLRTPRWRQRLEAALAASVAPSQPVTLTFEIIYGHAFRAPPKATVQPQSSIALEDMRSMLQRKR</sequence>
<dbReference type="Proteomes" id="UP000184327">
    <property type="component" value="Unassembled WGS sequence"/>
</dbReference>
<evidence type="ECO:0000313" key="5">
    <source>
        <dbReference type="Proteomes" id="UP000184327"/>
    </source>
</evidence>
<evidence type="ECO:0000259" key="3">
    <source>
        <dbReference type="Pfam" id="PF08241"/>
    </source>
</evidence>